<evidence type="ECO:0000313" key="4">
    <source>
        <dbReference type="EMBL" id="CAG17473.1"/>
    </source>
</evidence>
<dbReference type="RefSeq" id="YP_184851.1">
    <property type="nucleotide sequence ID" value="NC_006650.1"/>
</dbReference>
<dbReference type="Proteomes" id="UP000203537">
    <property type="component" value="Genome"/>
</dbReference>
<feature type="domain" description="Cystatin" evidence="3">
    <location>
        <begin position="25"/>
        <end position="128"/>
    </location>
</feature>
<evidence type="ECO:0000259" key="3">
    <source>
        <dbReference type="SMART" id="SM00043"/>
    </source>
</evidence>
<dbReference type="Gene3D" id="3.10.450.10">
    <property type="match status" value="1"/>
</dbReference>
<dbReference type="PANTHER" id="PTHR46186">
    <property type="entry name" value="CYSTATIN"/>
    <property type="match status" value="1"/>
</dbReference>
<sequence>MGKEYRVAFLLFLGLALQIAEASYSIKGGRHPISVDDSGVIKAAEIIMKKINREHHGKRALMLVEIEKAESQVVAGIKYFLNLKVGERHCLLQNLNRKSKLDKNCPYKSCSAFVYSAPWLRKLETNYNCWEYENC</sequence>
<dbReference type="InterPro" id="IPR000010">
    <property type="entry name" value="Cystatin_dom"/>
</dbReference>
<dbReference type="GO" id="GO:0004869">
    <property type="term" value="F:cysteine-type endopeptidase inhibitor activity"/>
    <property type="evidence" value="ECO:0007669"/>
    <property type="project" value="InterPro"/>
</dbReference>
<dbReference type="MEROPS" id="I25.046"/>
<name>Q5ZNY6_9VIRU</name>
<dbReference type="GO" id="GO:0031982">
    <property type="term" value="C:vesicle"/>
    <property type="evidence" value="ECO:0007669"/>
    <property type="project" value="TreeGrafter"/>
</dbReference>
<dbReference type="SMART" id="SM00043">
    <property type="entry name" value="CY"/>
    <property type="match status" value="1"/>
</dbReference>
<dbReference type="Pfam" id="PF00031">
    <property type="entry name" value="Cystatin"/>
    <property type="match status" value="1"/>
</dbReference>
<dbReference type="KEGG" id="vg:3238896"/>
<reference evidence="4 5" key="1">
    <citation type="journal article" date="2004" name="Science">
        <title>Genome sequence of a polydnavirus: insights into symbiotic virus evolution.</title>
        <authorList>
            <person name="Espagne E."/>
            <person name="Dupuy C."/>
            <person name="Huguet E."/>
            <person name="Cattolico L."/>
            <person name="Provost B."/>
            <person name="Martins N."/>
            <person name="Poirie M."/>
            <person name="Periquet G."/>
            <person name="Drezen J.M."/>
        </authorList>
    </citation>
    <scope>NUCLEOTIDE SEQUENCE [LARGE SCALE GENOMIC DNA]</scope>
</reference>
<proteinExistence type="inferred from homology"/>
<dbReference type="CDD" id="cd00042">
    <property type="entry name" value="CY"/>
    <property type="match status" value="1"/>
</dbReference>
<keyword evidence="2" id="KW-0646">Protease inhibitor</keyword>
<dbReference type="PANTHER" id="PTHR46186:SF2">
    <property type="entry name" value="CYSTATIN"/>
    <property type="match status" value="1"/>
</dbReference>
<evidence type="ECO:0000256" key="2">
    <source>
        <dbReference type="ARBA" id="ARBA00022690"/>
    </source>
</evidence>
<gene>
    <name evidence="4" type="primary">cystatin 3</name>
    <name evidence="4" type="ORF">CcBV_19.6</name>
</gene>
<dbReference type="GO" id="GO:0005615">
    <property type="term" value="C:extracellular space"/>
    <property type="evidence" value="ECO:0007669"/>
    <property type="project" value="TreeGrafter"/>
</dbReference>
<dbReference type="InterPro" id="IPR046350">
    <property type="entry name" value="Cystatin_sf"/>
</dbReference>
<accession>Q5ZNY6</accession>
<dbReference type="InterPro" id="IPR018073">
    <property type="entry name" value="Prot_inh_cystat_CS"/>
</dbReference>
<evidence type="ECO:0000256" key="1">
    <source>
        <dbReference type="ARBA" id="ARBA00009403"/>
    </source>
</evidence>
<comment type="similarity">
    <text evidence="1">Belongs to the cystatin family.</text>
</comment>
<dbReference type="PROSITE" id="PS00287">
    <property type="entry name" value="CYSTATIN"/>
    <property type="match status" value="1"/>
</dbReference>
<organism evidence="4 5">
    <name type="scientific">Bracoviriform congregatae</name>
    <dbReference type="NCBI Taxonomy" id="39640"/>
    <lineage>
        <taxon>Viruses</taxon>
        <taxon>Viruses incertae sedis</taxon>
        <taxon>Polydnaviriformidae</taxon>
        <taxon>Bracoviriform</taxon>
    </lineage>
</organism>
<dbReference type="GeneID" id="3238896"/>
<dbReference type="SUPFAM" id="SSF54403">
    <property type="entry name" value="Cystatin/monellin"/>
    <property type="match status" value="1"/>
</dbReference>
<protein>
    <submittedName>
        <fullName evidence="4">Cystatin 3 protein</fullName>
    </submittedName>
</protein>
<evidence type="ECO:0000313" key="5">
    <source>
        <dbReference type="Proteomes" id="UP000203537"/>
    </source>
</evidence>
<dbReference type="EMBL" id="AJ632321">
    <property type="protein sequence ID" value="CAG17473.1"/>
    <property type="molecule type" value="Genomic_DNA"/>
</dbReference>